<dbReference type="AlphaFoldDB" id="A0AAU8A269"/>
<dbReference type="PRINTS" id="PR00411">
    <property type="entry name" value="PNDRDTASEI"/>
</dbReference>
<gene>
    <name evidence="11" type="ORF">NKE59_08515</name>
</gene>
<feature type="domain" description="FAD/NAD(P)-binding" evidence="9">
    <location>
        <begin position="11"/>
        <end position="293"/>
    </location>
</feature>
<sequence length="394" mass="42201">MNTTHHQNKLIVIIGSGLAAYTLIREYRKLNAEQAITVITQESGDFYSKPMLSTAFASKKDAQQLISSSAAKMMEQLNIQIHSHSKVLKIDGSDQSLSFQSADGKEHVLQYSKLVLALGADQIQIDLAGDGADQVMTVNDLQDYAIFRERIGQKKKLVILGAGLIGCEFANDLSLGGYHVEVVDLADQVLGRLLPRAMADELQAKLSALGVLWHLGTSAKTVSRVGDGFEVGLSNGNVLQADCVLSAIGLRPRTELAKRAGIKTERGIVVNRQLETSIQGIYSLGDCAEVEGHVLPYVMPIMQAARTLASILAGHDSALIYPAMPVMIKTPALPLVVSPPASGSEGSWTIKQEENGIEGLFYSPQAQLLGFALAGSATAQRATLTKLLPNILGE</sequence>
<dbReference type="InterPro" id="IPR023753">
    <property type="entry name" value="FAD/NAD-binding_dom"/>
</dbReference>
<organism evidence="11">
    <name type="scientific">Polynucleobacter sp. UK-FUSCHL-C3</name>
    <dbReference type="NCBI Taxonomy" id="2955208"/>
    <lineage>
        <taxon>Bacteria</taxon>
        <taxon>Pseudomonadati</taxon>
        <taxon>Pseudomonadota</taxon>
        <taxon>Betaproteobacteria</taxon>
        <taxon>Burkholderiales</taxon>
        <taxon>Burkholderiaceae</taxon>
        <taxon>Polynucleobacter</taxon>
    </lineage>
</organism>
<dbReference type="PANTHER" id="PTHR43429">
    <property type="entry name" value="PYRIDINE NUCLEOTIDE-DISULFIDE OXIDOREDUCTASE DOMAIN-CONTAINING"/>
    <property type="match status" value="1"/>
</dbReference>
<dbReference type="Gene3D" id="3.50.50.60">
    <property type="entry name" value="FAD/NAD(P)-binding domain"/>
    <property type="match status" value="2"/>
</dbReference>
<protein>
    <submittedName>
        <fullName evidence="11">FAD-dependent oxidoreductase</fullName>
    </submittedName>
</protein>
<comment type="similarity">
    <text evidence="3">Belongs to the FAD-dependent oxidoreductase family.</text>
</comment>
<evidence type="ECO:0000256" key="8">
    <source>
        <dbReference type="ARBA" id="ARBA00023027"/>
    </source>
</evidence>
<dbReference type="EMBL" id="CP099959">
    <property type="protein sequence ID" value="XCC57519.1"/>
    <property type="molecule type" value="Genomic_DNA"/>
</dbReference>
<dbReference type="InterPro" id="IPR041364">
    <property type="entry name" value="Rbx-bd"/>
</dbReference>
<accession>A0AAU8A269</accession>
<proteinExistence type="inferred from homology"/>
<evidence type="ECO:0000259" key="10">
    <source>
        <dbReference type="Pfam" id="PF18113"/>
    </source>
</evidence>
<evidence type="ECO:0000259" key="9">
    <source>
        <dbReference type="Pfam" id="PF07992"/>
    </source>
</evidence>
<evidence type="ECO:0000256" key="7">
    <source>
        <dbReference type="ARBA" id="ARBA00023002"/>
    </source>
</evidence>
<evidence type="ECO:0000256" key="6">
    <source>
        <dbReference type="ARBA" id="ARBA00022827"/>
    </source>
</evidence>
<dbReference type="RefSeq" id="WP_353438555.1">
    <property type="nucleotide sequence ID" value="NZ_CP099959.1"/>
</dbReference>
<keyword evidence="4" id="KW-0963">Cytoplasm</keyword>
<evidence type="ECO:0000256" key="1">
    <source>
        <dbReference type="ARBA" id="ARBA00001974"/>
    </source>
</evidence>
<evidence type="ECO:0000256" key="2">
    <source>
        <dbReference type="ARBA" id="ARBA00004496"/>
    </source>
</evidence>
<keyword evidence="8" id="KW-0520">NAD</keyword>
<name>A0AAU8A269_9BURK</name>
<evidence type="ECO:0000256" key="4">
    <source>
        <dbReference type="ARBA" id="ARBA00022490"/>
    </source>
</evidence>
<dbReference type="PRINTS" id="PR00368">
    <property type="entry name" value="FADPNR"/>
</dbReference>
<evidence type="ECO:0000256" key="3">
    <source>
        <dbReference type="ARBA" id="ARBA00006442"/>
    </source>
</evidence>
<dbReference type="Pfam" id="PF07992">
    <property type="entry name" value="Pyr_redox_2"/>
    <property type="match status" value="1"/>
</dbReference>
<evidence type="ECO:0000256" key="5">
    <source>
        <dbReference type="ARBA" id="ARBA00022630"/>
    </source>
</evidence>
<dbReference type="Gene3D" id="3.30.390.120">
    <property type="match status" value="1"/>
</dbReference>
<dbReference type="SUPFAM" id="SSF51905">
    <property type="entry name" value="FAD/NAD(P)-binding domain"/>
    <property type="match status" value="1"/>
</dbReference>
<keyword evidence="7" id="KW-0560">Oxidoreductase</keyword>
<keyword evidence="6" id="KW-0274">FAD</keyword>
<dbReference type="InterPro" id="IPR036188">
    <property type="entry name" value="FAD/NAD-bd_sf"/>
</dbReference>
<comment type="cofactor">
    <cofactor evidence="1">
        <name>FAD</name>
        <dbReference type="ChEBI" id="CHEBI:57692"/>
    </cofactor>
</comment>
<dbReference type="GO" id="GO:0005737">
    <property type="term" value="C:cytoplasm"/>
    <property type="evidence" value="ECO:0007669"/>
    <property type="project" value="UniProtKB-SubCell"/>
</dbReference>
<comment type="subcellular location">
    <subcellularLocation>
        <location evidence="2">Cytoplasm</location>
    </subcellularLocation>
</comment>
<reference evidence="11" key="1">
    <citation type="submission" date="2022-06" db="EMBL/GenBank/DDBJ databases">
        <title>New Polynucleobacter species.</title>
        <authorList>
            <person name="Hahn M.W."/>
        </authorList>
    </citation>
    <scope>NUCLEOTIDE SEQUENCE</scope>
    <source>
        <strain evidence="11">UK-FUSCHL-C3</strain>
    </source>
</reference>
<feature type="domain" description="Rubredoxin binding" evidence="10">
    <location>
        <begin position="319"/>
        <end position="388"/>
    </location>
</feature>
<dbReference type="Pfam" id="PF18113">
    <property type="entry name" value="Rbx_binding"/>
    <property type="match status" value="1"/>
</dbReference>
<dbReference type="PANTHER" id="PTHR43429:SF3">
    <property type="entry name" value="NITRITE REDUCTASE [NAD(P)H]"/>
    <property type="match status" value="1"/>
</dbReference>
<keyword evidence="5" id="KW-0285">Flavoprotein</keyword>
<dbReference type="InterPro" id="IPR050260">
    <property type="entry name" value="FAD-bd_OxRdtase"/>
</dbReference>
<dbReference type="GO" id="GO:0016491">
    <property type="term" value="F:oxidoreductase activity"/>
    <property type="evidence" value="ECO:0007669"/>
    <property type="project" value="UniProtKB-KW"/>
</dbReference>
<evidence type="ECO:0000313" key="11">
    <source>
        <dbReference type="EMBL" id="XCC57519.1"/>
    </source>
</evidence>